<sequence length="434" mass="48778">MQPTSESAFPTEIYEQIIQEIGPNKILLPLLEEGVFDRRTRLSTLCACALTCRAWLPTSRTYLYRQLTFIGSENTALELLVRSLEANPWLRTLVHDLNVIDSDAEFTPGIVQPPSSVPREPTRDISRTWALILAGKLPYVRDMGLALARGLTCHPQFVRSLHTFTAVSSLSLAWKGSGTFQDLLKILTAFSGLRRLLMYGAAWTPRGGAEVGENKAARSELWKRVTYGIIRAAGPTIKVLFLEEASIPYDPPDADDLELMATPNRLSSLETLHIQVDRNLESMEWIHPDYRRIVAWASHSSGTLKHLLLYYSAFGIDASLEEVKTFLDCLVSLDAALHESPLRALPKLTLIVAHYTENYGEELRTLVADVTLYTRTVVFRLCKATEIQVLWGVLEESSMIRMFLAQTVDGLMKTWYEPPLDLAHTPLSWDGHPV</sequence>
<organism evidence="1 2">
    <name type="scientific">Trametes cubensis</name>
    <dbReference type="NCBI Taxonomy" id="1111947"/>
    <lineage>
        <taxon>Eukaryota</taxon>
        <taxon>Fungi</taxon>
        <taxon>Dikarya</taxon>
        <taxon>Basidiomycota</taxon>
        <taxon>Agaricomycotina</taxon>
        <taxon>Agaricomycetes</taxon>
        <taxon>Polyporales</taxon>
        <taxon>Polyporaceae</taxon>
        <taxon>Trametes</taxon>
    </lineage>
</organism>
<protein>
    <recommendedName>
        <fullName evidence="3">F-box domain-containing protein</fullName>
    </recommendedName>
</protein>
<gene>
    <name evidence="1" type="ORF">ONZ51_g9283</name>
</gene>
<name>A0AAD7TP63_9APHY</name>
<evidence type="ECO:0000313" key="2">
    <source>
        <dbReference type="Proteomes" id="UP001215151"/>
    </source>
</evidence>
<reference evidence="1" key="1">
    <citation type="submission" date="2022-11" db="EMBL/GenBank/DDBJ databases">
        <title>Genome Sequence of Cubamyces cubensis.</title>
        <authorList>
            <person name="Buettner E."/>
        </authorList>
    </citation>
    <scope>NUCLEOTIDE SEQUENCE</scope>
    <source>
        <strain evidence="1">MPL-01</strain>
    </source>
</reference>
<dbReference type="Proteomes" id="UP001215151">
    <property type="component" value="Unassembled WGS sequence"/>
</dbReference>
<evidence type="ECO:0000313" key="1">
    <source>
        <dbReference type="EMBL" id="KAJ8468997.1"/>
    </source>
</evidence>
<dbReference type="EMBL" id="JAPEVG010000310">
    <property type="protein sequence ID" value="KAJ8468997.1"/>
    <property type="molecule type" value="Genomic_DNA"/>
</dbReference>
<dbReference type="AlphaFoldDB" id="A0AAD7TP63"/>
<accession>A0AAD7TP63</accession>
<proteinExistence type="predicted"/>
<keyword evidence="2" id="KW-1185">Reference proteome</keyword>
<comment type="caution">
    <text evidence="1">The sequence shown here is derived from an EMBL/GenBank/DDBJ whole genome shotgun (WGS) entry which is preliminary data.</text>
</comment>
<evidence type="ECO:0008006" key="3">
    <source>
        <dbReference type="Google" id="ProtNLM"/>
    </source>
</evidence>